<gene>
    <name evidence="1" type="ORF">RND71_001300</name>
</gene>
<accession>A0AAE1SXM3</accession>
<sequence>MAMAPTFHWNYVPHTITYPRHWVNPQAYPPYPNSNNFVDLPMYLPYQSPIVWIHQDWNLNAPYPSLYLMTNMKAHPTIPTSSVLKLHDQQPSKSRRPKTSLRGICGVQHCWKQRTSSLSSYIKPIPCLCLQVR</sequence>
<reference evidence="1" key="1">
    <citation type="submission" date="2023-12" db="EMBL/GenBank/DDBJ databases">
        <title>Genome assembly of Anisodus tanguticus.</title>
        <authorList>
            <person name="Wang Y.-J."/>
        </authorList>
    </citation>
    <scope>NUCLEOTIDE SEQUENCE</scope>
    <source>
        <strain evidence="1">KB-2021</strain>
        <tissue evidence="1">Leaf</tissue>
    </source>
</reference>
<evidence type="ECO:0000313" key="1">
    <source>
        <dbReference type="EMBL" id="KAK4379438.1"/>
    </source>
</evidence>
<dbReference type="Proteomes" id="UP001291623">
    <property type="component" value="Unassembled WGS sequence"/>
</dbReference>
<name>A0AAE1SXM3_9SOLA</name>
<proteinExistence type="predicted"/>
<protein>
    <submittedName>
        <fullName evidence="1">Uncharacterized protein</fullName>
    </submittedName>
</protein>
<dbReference type="EMBL" id="JAVYJV010000001">
    <property type="protein sequence ID" value="KAK4379438.1"/>
    <property type="molecule type" value="Genomic_DNA"/>
</dbReference>
<dbReference type="AlphaFoldDB" id="A0AAE1SXM3"/>
<organism evidence="1 2">
    <name type="scientific">Anisodus tanguticus</name>
    <dbReference type="NCBI Taxonomy" id="243964"/>
    <lineage>
        <taxon>Eukaryota</taxon>
        <taxon>Viridiplantae</taxon>
        <taxon>Streptophyta</taxon>
        <taxon>Embryophyta</taxon>
        <taxon>Tracheophyta</taxon>
        <taxon>Spermatophyta</taxon>
        <taxon>Magnoliopsida</taxon>
        <taxon>eudicotyledons</taxon>
        <taxon>Gunneridae</taxon>
        <taxon>Pentapetalae</taxon>
        <taxon>asterids</taxon>
        <taxon>lamiids</taxon>
        <taxon>Solanales</taxon>
        <taxon>Solanaceae</taxon>
        <taxon>Solanoideae</taxon>
        <taxon>Hyoscyameae</taxon>
        <taxon>Anisodus</taxon>
    </lineage>
</organism>
<keyword evidence="2" id="KW-1185">Reference proteome</keyword>
<comment type="caution">
    <text evidence="1">The sequence shown here is derived from an EMBL/GenBank/DDBJ whole genome shotgun (WGS) entry which is preliminary data.</text>
</comment>
<evidence type="ECO:0000313" key="2">
    <source>
        <dbReference type="Proteomes" id="UP001291623"/>
    </source>
</evidence>